<feature type="region of interest" description="Disordered" evidence="1">
    <location>
        <begin position="570"/>
        <end position="629"/>
    </location>
</feature>
<dbReference type="PANTHER" id="PTHR21310:SF13">
    <property type="entry name" value="AMINOGLYCOSIDE PHOSPHOTRANSFERASE DOMAIN-CONTAINING PROTEIN"/>
    <property type="match status" value="1"/>
</dbReference>
<dbReference type="InterPro" id="IPR051678">
    <property type="entry name" value="AGP_Transferase"/>
</dbReference>
<dbReference type="AlphaFoldDB" id="A0AAE0PF96"/>
<dbReference type="InterPro" id="IPR011009">
    <property type="entry name" value="Kinase-like_dom_sf"/>
</dbReference>
<comment type="caution">
    <text evidence="3">The sequence shown here is derived from an EMBL/GenBank/DDBJ whole genome shotgun (WGS) entry which is preliminary data.</text>
</comment>
<evidence type="ECO:0000313" key="3">
    <source>
        <dbReference type="EMBL" id="KAK3398893.1"/>
    </source>
</evidence>
<feature type="compositionally biased region" description="Low complexity" evidence="1">
    <location>
        <begin position="102"/>
        <end position="117"/>
    </location>
</feature>
<feature type="region of interest" description="Disordered" evidence="1">
    <location>
        <begin position="76"/>
        <end position="124"/>
    </location>
</feature>
<feature type="compositionally biased region" description="Low complexity" evidence="1">
    <location>
        <begin position="76"/>
        <end position="94"/>
    </location>
</feature>
<reference evidence="3" key="2">
    <citation type="submission" date="2023-07" db="EMBL/GenBank/DDBJ databases">
        <authorList>
            <consortium name="Lawrence Berkeley National Laboratory"/>
            <person name="Haridas S."/>
            <person name="Hensen N."/>
            <person name="Bonometti L."/>
            <person name="Westerberg I."/>
            <person name="Brannstrom I.O."/>
            <person name="Guillou S."/>
            <person name="Cros-Aarteil S."/>
            <person name="Calhoun S."/>
            <person name="Kuo A."/>
            <person name="Mondo S."/>
            <person name="Pangilinan J."/>
            <person name="Riley R."/>
            <person name="LaButti K."/>
            <person name="Andreopoulos B."/>
            <person name="Lipzen A."/>
            <person name="Chen C."/>
            <person name="Yanf M."/>
            <person name="Daum C."/>
            <person name="Ng V."/>
            <person name="Clum A."/>
            <person name="Steindorff A."/>
            <person name="Ohm R."/>
            <person name="Martin F."/>
            <person name="Silar P."/>
            <person name="Natvig D."/>
            <person name="Lalanne C."/>
            <person name="Gautier V."/>
            <person name="Ament-velasquez S.L."/>
            <person name="Kruys A."/>
            <person name="Hutchinson M.I."/>
            <person name="Powell A.J."/>
            <person name="Barry K."/>
            <person name="Miller A.N."/>
            <person name="Grigoriev I.V."/>
            <person name="Debuchy R."/>
            <person name="Gladieux P."/>
            <person name="Thoren M.H."/>
            <person name="Johannesson H."/>
        </authorList>
    </citation>
    <scope>NUCLEOTIDE SEQUENCE</scope>
    <source>
        <strain evidence="3">FGSC 1904</strain>
    </source>
</reference>
<evidence type="ECO:0000259" key="2">
    <source>
        <dbReference type="Pfam" id="PF01636"/>
    </source>
</evidence>
<dbReference type="PANTHER" id="PTHR21310">
    <property type="entry name" value="AMINOGLYCOSIDE PHOSPHOTRANSFERASE-RELATED-RELATED"/>
    <property type="match status" value="1"/>
</dbReference>
<evidence type="ECO:0000256" key="1">
    <source>
        <dbReference type="SAM" id="MobiDB-lite"/>
    </source>
</evidence>
<dbReference type="InterPro" id="IPR002575">
    <property type="entry name" value="Aminoglycoside_PTrfase"/>
</dbReference>
<dbReference type="SUPFAM" id="SSF56112">
    <property type="entry name" value="Protein kinase-like (PK-like)"/>
    <property type="match status" value="1"/>
</dbReference>
<protein>
    <submittedName>
        <fullName evidence="3">Phosphotransferase enzyme family-domain-containing protein</fullName>
    </submittedName>
</protein>
<feature type="domain" description="Aminoglycoside phosphotransferase" evidence="2">
    <location>
        <begin position="167"/>
        <end position="435"/>
    </location>
</feature>
<organism evidence="3 4">
    <name type="scientific">Sordaria brevicollis</name>
    <dbReference type="NCBI Taxonomy" id="83679"/>
    <lineage>
        <taxon>Eukaryota</taxon>
        <taxon>Fungi</taxon>
        <taxon>Dikarya</taxon>
        <taxon>Ascomycota</taxon>
        <taxon>Pezizomycotina</taxon>
        <taxon>Sordariomycetes</taxon>
        <taxon>Sordariomycetidae</taxon>
        <taxon>Sordariales</taxon>
        <taxon>Sordariaceae</taxon>
        <taxon>Sordaria</taxon>
    </lineage>
</organism>
<accession>A0AAE0PF96</accession>
<feature type="compositionally biased region" description="Low complexity" evidence="1">
    <location>
        <begin position="578"/>
        <end position="609"/>
    </location>
</feature>
<proteinExistence type="predicted"/>
<name>A0AAE0PF96_SORBR</name>
<dbReference type="Gene3D" id="3.90.1200.10">
    <property type="match status" value="1"/>
</dbReference>
<reference evidence="3" key="1">
    <citation type="journal article" date="2023" name="Mol. Phylogenet. Evol.">
        <title>Genome-scale phylogeny and comparative genomics of the fungal order Sordariales.</title>
        <authorList>
            <person name="Hensen N."/>
            <person name="Bonometti L."/>
            <person name="Westerberg I."/>
            <person name="Brannstrom I.O."/>
            <person name="Guillou S."/>
            <person name="Cros-Aarteil S."/>
            <person name="Calhoun S."/>
            <person name="Haridas S."/>
            <person name="Kuo A."/>
            <person name="Mondo S."/>
            <person name="Pangilinan J."/>
            <person name="Riley R."/>
            <person name="LaButti K."/>
            <person name="Andreopoulos B."/>
            <person name="Lipzen A."/>
            <person name="Chen C."/>
            <person name="Yan M."/>
            <person name="Daum C."/>
            <person name="Ng V."/>
            <person name="Clum A."/>
            <person name="Steindorff A."/>
            <person name="Ohm R.A."/>
            <person name="Martin F."/>
            <person name="Silar P."/>
            <person name="Natvig D.O."/>
            <person name="Lalanne C."/>
            <person name="Gautier V."/>
            <person name="Ament-Velasquez S.L."/>
            <person name="Kruys A."/>
            <person name="Hutchinson M.I."/>
            <person name="Powell A.J."/>
            <person name="Barry K."/>
            <person name="Miller A.N."/>
            <person name="Grigoriev I.V."/>
            <person name="Debuchy R."/>
            <person name="Gladieux P."/>
            <person name="Hiltunen Thoren M."/>
            <person name="Johannesson H."/>
        </authorList>
    </citation>
    <scope>NUCLEOTIDE SEQUENCE</scope>
    <source>
        <strain evidence="3">FGSC 1904</strain>
    </source>
</reference>
<keyword evidence="4" id="KW-1185">Reference proteome</keyword>
<gene>
    <name evidence="3" type="ORF">B0T20DRAFT_219809</name>
</gene>
<dbReference type="EMBL" id="JAUTDP010000006">
    <property type="protein sequence ID" value="KAK3398893.1"/>
    <property type="molecule type" value="Genomic_DNA"/>
</dbReference>
<sequence>MAGRVRYQVRRLALPSSSTKHHTTSGCEARTYTCTATTTYTDADYGYGWYQFGRMPPQMVQPQFITLRTGSAKSSVVSNASSATSTTTSNNARNTRPEVREATAAATTTSTPSSSMRDTSRSGLFWETTGLDTEPRWARWARQPDIDAIAQVVRRHLGITSPSQCVVTFHSSGTYNKLYHVHSPVHGRYLMRVILPVDPHNKTRGEVATLQLVRRKTDIPVPVVVAYDDTSDNEIGFEWILMELLEGKPAHLRWRKMNMRQKERLVGRMAEFQAQLYRCGNMTESGFRGIGTLGATSRGESDFVDLMMPEPGPMVSPVFFTGERWHYPVSRGPFQSSHDWLRSYLNIIIKEHSAALAQPPDDTDREKREYAEGVTRVARKLTRLLHKIFPQLVHPSERTVLWHGDSLSLDNLLVDENGRITGVVDWECVSTMPRWVSTQMPEFLRGDVEREEEPHRNRYADVFSDEEVSEEEQSGGMDDVPDNEGKTELYWIHLLEYEQTQLRRVYSARMSQLMGHGWDADVEEAALKVDFLGAVAKCAQGFYLKRIEQWVDAVEGKEFVRLGDVLRGGVTGRKDSDASTTSGVGTGTATPDTTTKTTPGKTTIKTTATLSPKRGSESQRPRFSITKIY</sequence>
<evidence type="ECO:0000313" key="4">
    <source>
        <dbReference type="Proteomes" id="UP001281003"/>
    </source>
</evidence>
<dbReference type="Pfam" id="PF01636">
    <property type="entry name" value="APH"/>
    <property type="match status" value="1"/>
</dbReference>
<dbReference type="Proteomes" id="UP001281003">
    <property type="component" value="Unassembled WGS sequence"/>
</dbReference>